<organism evidence="2 3">
    <name type="scientific">Musa troglodytarum</name>
    <name type="common">fe'i banana</name>
    <dbReference type="NCBI Taxonomy" id="320322"/>
    <lineage>
        <taxon>Eukaryota</taxon>
        <taxon>Viridiplantae</taxon>
        <taxon>Streptophyta</taxon>
        <taxon>Embryophyta</taxon>
        <taxon>Tracheophyta</taxon>
        <taxon>Spermatophyta</taxon>
        <taxon>Magnoliopsida</taxon>
        <taxon>Liliopsida</taxon>
        <taxon>Zingiberales</taxon>
        <taxon>Musaceae</taxon>
        <taxon>Musa</taxon>
    </lineage>
</organism>
<keyword evidence="3" id="KW-1185">Reference proteome</keyword>
<gene>
    <name evidence="2" type="ORF">MUK42_37783</name>
</gene>
<feature type="region of interest" description="Disordered" evidence="1">
    <location>
        <begin position="158"/>
        <end position="186"/>
    </location>
</feature>
<evidence type="ECO:0000256" key="1">
    <source>
        <dbReference type="SAM" id="MobiDB-lite"/>
    </source>
</evidence>
<sequence length="241" mass="26831">GHRCLNVTATDPQSLPWPLALLVNDCHLLELVVVDELDHQYNERKNALWSTLAYDLVVDAWVHLPDIIGEVSAHMCDRWGREDVHVLTRGSRGKSYWRRAMGHGSRLADLPGDTKTSLIIVTPLQRKGTPGLNGMRVDHFNVVVALSSDRMARAAWGRQQAGARGVPLPGNGMPERSTRPREDLTRVPSKLSRFRRQRVVHLQLDCTAAVVPAHHAWISPYVRPADVTPSARSLMSVSDPS</sequence>
<feature type="non-terminal residue" evidence="2">
    <location>
        <position position="1"/>
    </location>
</feature>
<evidence type="ECO:0000313" key="2">
    <source>
        <dbReference type="EMBL" id="URD91703.1"/>
    </source>
</evidence>
<name>A0A9E7FA16_9LILI</name>
<dbReference type="EMBL" id="CP097505">
    <property type="protein sequence ID" value="URD91703.1"/>
    <property type="molecule type" value="Genomic_DNA"/>
</dbReference>
<evidence type="ECO:0000313" key="3">
    <source>
        <dbReference type="Proteomes" id="UP001055439"/>
    </source>
</evidence>
<dbReference type="AlphaFoldDB" id="A0A9E7FA16"/>
<accession>A0A9E7FA16</accession>
<dbReference type="Proteomes" id="UP001055439">
    <property type="component" value="Chromosome 3"/>
</dbReference>
<proteinExistence type="predicted"/>
<reference evidence="2" key="1">
    <citation type="submission" date="2022-05" db="EMBL/GenBank/DDBJ databases">
        <title>The Musa troglodytarum L. genome provides insights into the mechanism of non-climacteric behaviour and enrichment of carotenoids.</title>
        <authorList>
            <person name="Wang J."/>
        </authorList>
    </citation>
    <scope>NUCLEOTIDE SEQUENCE</scope>
    <source>
        <tissue evidence="2">Leaf</tissue>
    </source>
</reference>
<feature type="compositionally biased region" description="Basic and acidic residues" evidence="1">
    <location>
        <begin position="176"/>
        <end position="185"/>
    </location>
</feature>
<protein>
    <submittedName>
        <fullName evidence="2">Uncharacterized protein</fullName>
    </submittedName>
</protein>